<proteinExistence type="inferred from homology"/>
<dbReference type="InterPro" id="IPR050563">
    <property type="entry name" value="4-hydroxybenzoyl-CoA_TE"/>
</dbReference>
<evidence type="ECO:0000256" key="2">
    <source>
        <dbReference type="ARBA" id="ARBA00022801"/>
    </source>
</evidence>
<protein>
    <submittedName>
        <fullName evidence="3">Acyl-CoA thioesterase</fullName>
    </submittedName>
</protein>
<dbReference type="Proteomes" id="UP000584642">
    <property type="component" value="Unassembled WGS sequence"/>
</dbReference>
<comment type="caution">
    <text evidence="3">The sequence shown here is derived from an EMBL/GenBank/DDBJ whole genome shotgun (WGS) entry which is preliminary data.</text>
</comment>
<keyword evidence="4" id="KW-1185">Reference proteome</keyword>
<dbReference type="SUPFAM" id="SSF54637">
    <property type="entry name" value="Thioesterase/thiol ester dehydrase-isomerase"/>
    <property type="match status" value="1"/>
</dbReference>
<dbReference type="Gene3D" id="3.10.129.10">
    <property type="entry name" value="Hotdog Thioesterase"/>
    <property type="match status" value="1"/>
</dbReference>
<gene>
    <name evidence="3" type="ORF">HND93_10525</name>
</gene>
<reference evidence="3 4" key="1">
    <citation type="submission" date="2020-05" db="EMBL/GenBank/DDBJ databases">
        <title>Azospirillum oleiclasticum sp. nov, a nitrogen-fixing and heavy crude oil-emulsifying bacterium isolated from the crude oil of Yumen Oilfield.</title>
        <authorList>
            <person name="Wu D."/>
            <person name="Cai M."/>
            <person name="Zhang X."/>
        </authorList>
    </citation>
    <scope>NUCLEOTIDE SEQUENCE [LARGE SCALE GENOMIC DNA]</scope>
    <source>
        <strain evidence="3 4">ROY-1-1-2</strain>
    </source>
</reference>
<name>A0ABX2TAU9_9PROT</name>
<comment type="similarity">
    <text evidence="1">Belongs to the 4-hydroxybenzoyl-CoA thioesterase family.</text>
</comment>
<dbReference type="EMBL" id="JABFDB010000006">
    <property type="protein sequence ID" value="NYZ20149.1"/>
    <property type="molecule type" value="Genomic_DNA"/>
</dbReference>
<accession>A0ABX2TAU9</accession>
<evidence type="ECO:0000256" key="1">
    <source>
        <dbReference type="ARBA" id="ARBA00005953"/>
    </source>
</evidence>
<dbReference type="PANTHER" id="PTHR31793:SF27">
    <property type="entry name" value="NOVEL THIOESTERASE SUPERFAMILY DOMAIN AND SAPOSIN A-TYPE DOMAIN CONTAINING PROTEIN (0610012H03RIK)"/>
    <property type="match status" value="1"/>
</dbReference>
<evidence type="ECO:0000313" key="4">
    <source>
        <dbReference type="Proteomes" id="UP000584642"/>
    </source>
</evidence>
<organism evidence="3 4">
    <name type="scientific">Azospirillum oleiclasticum</name>
    <dbReference type="NCBI Taxonomy" id="2735135"/>
    <lineage>
        <taxon>Bacteria</taxon>
        <taxon>Pseudomonadati</taxon>
        <taxon>Pseudomonadota</taxon>
        <taxon>Alphaproteobacteria</taxon>
        <taxon>Rhodospirillales</taxon>
        <taxon>Azospirillaceae</taxon>
        <taxon>Azospirillum</taxon>
    </lineage>
</organism>
<keyword evidence="2" id="KW-0378">Hydrolase</keyword>
<dbReference type="Pfam" id="PF13279">
    <property type="entry name" value="4HBT_2"/>
    <property type="match status" value="1"/>
</dbReference>
<dbReference type="RefSeq" id="WP_180281919.1">
    <property type="nucleotide sequence ID" value="NZ_JABFDB010000006.1"/>
</dbReference>
<sequence length="152" mass="16281">MTDTAQTATAPTAIDPAATDPAAYRFWTEERVRFADLDVQGHANNNAIGVYFETGRVAIMQALGRFVSDTPWTVVVARLVVDFRAQINFPADIRVGVRILRVGNTSVTMGLAVFDGDRCAATQEAVMVLVDKATGRPTPVPEGLRAGLAAFA</sequence>
<dbReference type="InterPro" id="IPR029069">
    <property type="entry name" value="HotDog_dom_sf"/>
</dbReference>
<dbReference type="CDD" id="cd00586">
    <property type="entry name" value="4HBT"/>
    <property type="match status" value="1"/>
</dbReference>
<evidence type="ECO:0000313" key="3">
    <source>
        <dbReference type="EMBL" id="NYZ20149.1"/>
    </source>
</evidence>
<dbReference type="PANTHER" id="PTHR31793">
    <property type="entry name" value="4-HYDROXYBENZOYL-COA THIOESTERASE FAMILY MEMBER"/>
    <property type="match status" value="1"/>
</dbReference>